<dbReference type="InterPro" id="IPR005467">
    <property type="entry name" value="His_kinase_dom"/>
</dbReference>
<proteinExistence type="predicted"/>
<dbReference type="InterPro" id="IPR003594">
    <property type="entry name" value="HATPase_dom"/>
</dbReference>
<dbReference type="InterPro" id="IPR036890">
    <property type="entry name" value="HATPase_C_sf"/>
</dbReference>
<dbReference type="SMART" id="SM00387">
    <property type="entry name" value="HATPase_c"/>
    <property type="match status" value="1"/>
</dbReference>
<dbReference type="GO" id="GO:0005524">
    <property type="term" value="F:ATP binding"/>
    <property type="evidence" value="ECO:0007669"/>
    <property type="project" value="UniProtKB-KW"/>
</dbReference>
<protein>
    <recommendedName>
        <fullName evidence="3">histidine kinase</fullName>
        <ecNumber evidence="3">2.7.13.3</ecNumber>
    </recommendedName>
</protein>
<dbReference type="STRING" id="1612308.SAMN05444581_101279"/>
<reference evidence="12 13" key="1">
    <citation type="submission" date="2016-10" db="EMBL/GenBank/DDBJ databases">
        <authorList>
            <person name="de Groot N.N."/>
        </authorList>
    </citation>
    <scope>NUCLEOTIDE SEQUENCE [LARGE SCALE GENOMIC DNA]</scope>
    <source>
        <strain evidence="12 13">NE2</strain>
    </source>
</reference>
<organism evidence="12 13">
    <name type="scientific">Methylocapsa palsarum</name>
    <dbReference type="NCBI Taxonomy" id="1612308"/>
    <lineage>
        <taxon>Bacteria</taxon>
        <taxon>Pseudomonadati</taxon>
        <taxon>Pseudomonadota</taxon>
        <taxon>Alphaproteobacteria</taxon>
        <taxon>Hyphomicrobiales</taxon>
        <taxon>Beijerinckiaceae</taxon>
        <taxon>Methylocapsa</taxon>
    </lineage>
</organism>
<dbReference type="PRINTS" id="PR00344">
    <property type="entry name" value="BCTRLSENSOR"/>
</dbReference>
<dbReference type="SUPFAM" id="SSF47384">
    <property type="entry name" value="Homodimeric domain of signal transducing histidine kinase"/>
    <property type="match status" value="1"/>
</dbReference>
<feature type="domain" description="Histidine kinase" evidence="11">
    <location>
        <begin position="217"/>
        <end position="430"/>
    </location>
</feature>
<accession>A0A1I3W491</accession>
<gene>
    <name evidence="12" type="ORF">SAMN05444581_101279</name>
</gene>
<dbReference type="Pfam" id="PF00512">
    <property type="entry name" value="HisKA"/>
    <property type="match status" value="1"/>
</dbReference>
<comment type="catalytic activity">
    <reaction evidence="1">
        <text>ATP + protein L-histidine = ADP + protein N-phospho-L-histidine.</text>
        <dbReference type="EC" id="2.7.13.3"/>
    </reaction>
</comment>
<feature type="transmembrane region" description="Helical" evidence="10">
    <location>
        <begin position="160"/>
        <end position="181"/>
    </location>
</feature>
<keyword evidence="10" id="KW-0812">Transmembrane</keyword>
<dbReference type="EC" id="2.7.13.3" evidence="3"/>
<dbReference type="Gene3D" id="3.30.565.10">
    <property type="entry name" value="Histidine kinase-like ATPase, C-terminal domain"/>
    <property type="match status" value="1"/>
</dbReference>
<evidence type="ECO:0000256" key="1">
    <source>
        <dbReference type="ARBA" id="ARBA00000085"/>
    </source>
</evidence>
<keyword evidence="9" id="KW-0067">ATP-binding</keyword>
<evidence type="ECO:0000256" key="4">
    <source>
        <dbReference type="ARBA" id="ARBA00022475"/>
    </source>
</evidence>
<dbReference type="SMART" id="SM00388">
    <property type="entry name" value="HisKA"/>
    <property type="match status" value="1"/>
</dbReference>
<dbReference type="Proteomes" id="UP000198755">
    <property type="component" value="Unassembled WGS sequence"/>
</dbReference>
<dbReference type="PANTHER" id="PTHR44936">
    <property type="entry name" value="SENSOR PROTEIN CREC"/>
    <property type="match status" value="1"/>
</dbReference>
<dbReference type="Pfam" id="PF02518">
    <property type="entry name" value="HATPase_c"/>
    <property type="match status" value="1"/>
</dbReference>
<evidence type="ECO:0000256" key="8">
    <source>
        <dbReference type="ARBA" id="ARBA00022777"/>
    </source>
</evidence>
<feature type="transmembrane region" description="Helical" evidence="10">
    <location>
        <begin position="129"/>
        <end position="148"/>
    </location>
</feature>
<keyword evidence="8 12" id="KW-0418">Kinase</keyword>
<dbReference type="CDD" id="cd00082">
    <property type="entry name" value="HisKA"/>
    <property type="match status" value="1"/>
</dbReference>
<name>A0A1I3W491_9HYPH</name>
<keyword evidence="10" id="KW-0472">Membrane</keyword>
<feature type="transmembrane region" description="Helical" evidence="10">
    <location>
        <begin position="49"/>
        <end position="67"/>
    </location>
</feature>
<keyword evidence="6" id="KW-0808">Transferase</keyword>
<dbReference type="AlphaFoldDB" id="A0A1I3W491"/>
<comment type="subcellular location">
    <subcellularLocation>
        <location evidence="2">Cell membrane</location>
        <topology evidence="2">Multi-pass membrane protein</topology>
    </subcellularLocation>
</comment>
<keyword evidence="7" id="KW-0547">Nucleotide-binding</keyword>
<evidence type="ECO:0000259" key="11">
    <source>
        <dbReference type="PROSITE" id="PS50109"/>
    </source>
</evidence>
<dbReference type="InterPro" id="IPR003661">
    <property type="entry name" value="HisK_dim/P_dom"/>
</dbReference>
<dbReference type="EMBL" id="FOSN01000001">
    <property type="protein sequence ID" value="SFK01316.1"/>
    <property type="molecule type" value="Genomic_DNA"/>
</dbReference>
<feature type="transmembrane region" description="Helical" evidence="10">
    <location>
        <begin position="105"/>
        <end position="122"/>
    </location>
</feature>
<evidence type="ECO:0000256" key="7">
    <source>
        <dbReference type="ARBA" id="ARBA00022741"/>
    </source>
</evidence>
<dbReference type="GO" id="GO:0000155">
    <property type="term" value="F:phosphorelay sensor kinase activity"/>
    <property type="evidence" value="ECO:0007669"/>
    <property type="project" value="InterPro"/>
</dbReference>
<dbReference type="NCBIfam" id="NF033792">
    <property type="entry name" value="ActS_PrrB_HisK"/>
    <property type="match status" value="1"/>
</dbReference>
<evidence type="ECO:0000256" key="5">
    <source>
        <dbReference type="ARBA" id="ARBA00022553"/>
    </source>
</evidence>
<sequence length="446" mass="48395">MTTDLVYVDLGRRSRRLRIDTLVKLRWLALLGQVLALIVTYYFLHFPLPFIACLLVIAVSAGLNLYLRQRFGLIARLEDVPAAAMLGFDIFQLTALLYLTGGIENPFSMMFLAPIMISAVSLSGRITLILTFLMIAAVSALTFDHFPVPLSPEQNLKLPFIYSVGIWTSIVISAAFIAIYASRVALEARTLADALAATELVIAREKHLVQLDGLAAAAAHELGTPLATITLVVRDLEKQVPPGGELEEDVALIAQEVERCRTILSKLASLGEDADDLFDAMTLSLLLEEVAGPQRNFGVAISIHKTGDGREPQCRRNPGILYGLGNLIENAVDFADSEVRIRARWTAESVSLVIEDNGPGFSPGVISRIGEPYVTTKLDRRFKTEEGTGLGLGLFIAKTLLERSGAQVKTANFAPPASGAVVEVSWPRAAFERDVKTAGIESHGLS</sequence>
<keyword evidence="13" id="KW-1185">Reference proteome</keyword>
<feature type="transmembrane region" description="Helical" evidence="10">
    <location>
        <begin position="79"/>
        <end position="99"/>
    </location>
</feature>
<dbReference type="InterPro" id="IPR050980">
    <property type="entry name" value="2C_sensor_his_kinase"/>
</dbReference>
<dbReference type="PANTHER" id="PTHR44936:SF10">
    <property type="entry name" value="SENSOR PROTEIN RSTB"/>
    <property type="match status" value="1"/>
</dbReference>
<dbReference type="InterPro" id="IPR036097">
    <property type="entry name" value="HisK_dim/P_sf"/>
</dbReference>
<dbReference type="InterPro" id="IPR004358">
    <property type="entry name" value="Sig_transdc_His_kin-like_C"/>
</dbReference>
<evidence type="ECO:0000256" key="9">
    <source>
        <dbReference type="ARBA" id="ARBA00022840"/>
    </source>
</evidence>
<keyword evidence="4" id="KW-1003">Cell membrane</keyword>
<dbReference type="SUPFAM" id="SSF55874">
    <property type="entry name" value="ATPase domain of HSP90 chaperone/DNA topoisomerase II/histidine kinase"/>
    <property type="match status" value="1"/>
</dbReference>
<feature type="transmembrane region" description="Helical" evidence="10">
    <location>
        <begin position="25"/>
        <end position="43"/>
    </location>
</feature>
<dbReference type="Gene3D" id="1.10.287.130">
    <property type="match status" value="1"/>
</dbReference>
<dbReference type="InterPro" id="IPR047770">
    <property type="entry name" value="RegB"/>
</dbReference>
<evidence type="ECO:0000256" key="2">
    <source>
        <dbReference type="ARBA" id="ARBA00004651"/>
    </source>
</evidence>
<dbReference type="PROSITE" id="PS50109">
    <property type="entry name" value="HIS_KIN"/>
    <property type="match status" value="1"/>
</dbReference>
<evidence type="ECO:0000256" key="6">
    <source>
        <dbReference type="ARBA" id="ARBA00022679"/>
    </source>
</evidence>
<evidence type="ECO:0000313" key="13">
    <source>
        <dbReference type="Proteomes" id="UP000198755"/>
    </source>
</evidence>
<evidence type="ECO:0000256" key="3">
    <source>
        <dbReference type="ARBA" id="ARBA00012438"/>
    </source>
</evidence>
<keyword evidence="5" id="KW-0597">Phosphoprotein</keyword>
<evidence type="ECO:0000313" key="12">
    <source>
        <dbReference type="EMBL" id="SFK01316.1"/>
    </source>
</evidence>
<evidence type="ECO:0000256" key="10">
    <source>
        <dbReference type="SAM" id="Phobius"/>
    </source>
</evidence>
<dbReference type="OrthoDB" id="9785252at2"/>
<dbReference type="RefSeq" id="WP_091676375.1">
    <property type="nucleotide sequence ID" value="NZ_FOSN01000001.1"/>
</dbReference>
<dbReference type="GO" id="GO:0005886">
    <property type="term" value="C:plasma membrane"/>
    <property type="evidence" value="ECO:0007669"/>
    <property type="project" value="UniProtKB-SubCell"/>
</dbReference>
<keyword evidence="10" id="KW-1133">Transmembrane helix</keyword>